<dbReference type="SUPFAM" id="SSF55048">
    <property type="entry name" value="Probable ACP-binding domain of malonyl-CoA ACP transacylase"/>
    <property type="match status" value="1"/>
</dbReference>
<organism evidence="7 8">
    <name type="scientific">Ligilactobacillus agilis DSM 20509</name>
    <dbReference type="NCBI Taxonomy" id="1423718"/>
    <lineage>
        <taxon>Bacteria</taxon>
        <taxon>Bacillati</taxon>
        <taxon>Bacillota</taxon>
        <taxon>Bacilli</taxon>
        <taxon>Lactobacillales</taxon>
        <taxon>Lactobacillaceae</taxon>
        <taxon>Ligilactobacillus</taxon>
    </lineage>
</organism>
<dbReference type="PANTHER" id="PTHR42681:SF1">
    <property type="entry name" value="MALONYL-COA-ACYL CARRIER PROTEIN TRANSACYLASE, MITOCHONDRIAL"/>
    <property type="match status" value="1"/>
</dbReference>
<dbReference type="RefSeq" id="WP_056977069.1">
    <property type="nucleotide sequence ID" value="NZ_AYYP01000060.1"/>
</dbReference>
<dbReference type="Proteomes" id="UP000051008">
    <property type="component" value="Unassembled WGS sequence"/>
</dbReference>
<comment type="similarity">
    <text evidence="4">Belongs to the fabD family.</text>
</comment>
<keyword evidence="1 4" id="KW-0808">Transferase</keyword>
<dbReference type="GO" id="GO:0004314">
    <property type="term" value="F:[acyl-carrier-protein] S-malonyltransferase activity"/>
    <property type="evidence" value="ECO:0007669"/>
    <property type="project" value="UniProtKB-EC"/>
</dbReference>
<dbReference type="InterPro" id="IPR050858">
    <property type="entry name" value="Mal-CoA-ACP_Trans/PKS_FabD"/>
</dbReference>
<protein>
    <recommendedName>
        <fullName evidence="4">Malonyl CoA-acyl carrier protein transacylase</fullName>
        <ecNumber evidence="4">2.3.1.39</ecNumber>
    </recommendedName>
</protein>
<dbReference type="PATRIC" id="fig|1423718.3.peg.458"/>
<dbReference type="Gene3D" id="3.40.366.10">
    <property type="entry name" value="Malonyl-Coenzyme A Acyl Carrier Protein, domain 2"/>
    <property type="match status" value="1"/>
</dbReference>
<comment type="caution">
    <text evidence="7">The sequence shown here is derived from an EMBL/GenBank/DDBJ whole genome shotgun (WGS) entry which is preliminary data.</text>
</comment>
<name>A0A0R2AAC3_9LACO</name>
<gene>
    <name evidence="7" type="ORF">FC14_GL000439</name>
</gene>
<keyword evidence="8" id="KW-1185">Reference proteome</keyword>
<dbReference type="EC" id="2.3.1.39" evidence="4"/>
<dbReference type="InterPro" id="IPR001227">
    <property type="entry name" value="Ac_transferase_dom_sf"/>
</dbReference>
<dbReference type="InterPro" id="IPR016036">
    <property type="entry name" value="Malonyl_transacylase_ACP-bd"/>
</dbReference>
<sequence>MEKLVLLFSGQGAQYSEMGLDLYQTDSLFKEKIDQASQASGLDLVEILANKAGQLEKTAYVQPALVAVSLGIYAMLARDFDLDIRGMVGLSLGEYGALMASGALDFEAGMALLKDRGAYMQADADANESMLAAVLGPDVAQVEAVCRAISTAANPVGIANYNSPKQVVIGGSPQAVLKASEELTTAGAAKKVVPLKVSGAFHTPLFKNSSHKLAARLEAVTFKEPAVTVVSNTLGQPFTKANLAETLSKQVCLPTHFADCVKYLLATKEVSGVLEIGPGETLSKFVKQIDRKLARYHIEDLATYQAFGEKLRGN</sequence>
<dbReference type="AlphaFoldDB" id="A0A0R2AAC3"/>
<dbReference type="OrthoDB" id="9805460at2"/>
<evidence type="ECO:0000313" key="8">
    <source>
        <dbReference type="Proteomes" id="UP000051008"/>
    </source>
</evidence>
<evidence type="ECO:0000256" key="2">
    <source>
        <dbReference type="ARBA" id="ARBA00023315"/>
    </source>
</evidence>
<feature type="active site" evidence="5">
    <location>
        <position position="202"/>
    </location>
</feature>
<proteinExistence type="inferred from homology"/>
<evidence type="ECO:0000256" key="3">
    <source>
        <dbReference type="ARBA" id="ARBA00048462"/>
    </source>
</evidence>
<dbReference type="InterPro" id="IPR024925">
    <property type="entry name" value="Malonyl_CoA-ACP_transAc"/>
</dbReference>
<evidence type="ECO:0000256" key="1">
    <source>
        <dbReference type="ARBA" id="ARBA00022679"/>
    </source>
</evidence>
<dbReference type="Pfam" id="PF00698">
    <property type="entry name" value="Acyl_transf_1"/>
    <property type="match status" value="1"/>
</dbReference>
<dbReference type="Gene3D" id="3.30.70.250">
    <property type="entry name" value="Malonyl-CoA ACP transacylase, ACP-binding"/>
    <property type="match status" value="1"/>
</dbReference>
<keyword evidence="2 4" id="KW-0012">Acyltransferase</keyword>
<evidence type="ECO:0000256" key="5">
    <source>
        <dbReference type="PIRSR" id="PIRSR000446-1"/>
    </source>
</evidence>
<feature type="domain" description="Malonyl-CoA:ACP transacylase (MAT)" evidence="6">
    <location>
        <begin position="7"/>
        <end position="314"/>
    </location>
</feature>
<dbReference type="EMBL" id="AYYP01000060">
    <property type="protein sequence ID" value="KRM63653.1"/>
    <property type="molecule type" value="Genomic_DNA"/>
</dbReference>
<dbReference type="GO" id="GO:0005829">
    <property type="term" value="C:cytosol"/>
    <property type="evidence" value="ECO:0007669"/>
    <property type="project" value="TreeGrafter"/>
</dbReference>
<dbReference type="GO" id="GO:0006633">
    <property type="term" value="P:fatty acid biosynthetic process"/>
    <property type="evidence" value="ECO:0007669"/>
    <property type="project" value="TreeGrafter"/>
</dbReference>
<evidence type="ECO:0000313" key="7">
    <source>
        <dbReference type="EMBL" id="KRM63653.1"/>
    </source>
</evidence>
<dbReference type="SUPFAM" id="SSF52151">
    <property type="entry name" value="FabD/lysophospholipase-like"/>
    <property type="match status" value="1"/>
</dbReference>
<feature type="active site" evidence="5">
    <location>
        <position position="91"/>
    </location>
</feature>
<evidence type="ECO:0000256" key="4">
    <source>
        <dbReference type="PIRNR" id="PIRNR000446"/>
    </source>
</evidence>
<evidence type="ECO:0000259" key="6">
    <source>
        <dbReference type="SMART" id="SM00827"/>
    </source>
</evidence>
<dbReference type="SMART" id="SM00827">
    <property type="entry name" value="PKS_AT"/>
    <property type="match status" value="1"/>
</dbReference>
<dbReference type="InterPro" id="IPR016035">
    <property type="entry name" value="Acyl_Trfase/lysoPLipase"/>
</dbReference>
<comment type="catalytic activity">
    <reaction evidence="3 4">
        <text>holo-[ACP] + malonyl-CoA = malonyl-[ACP] + CoA</text>
        <dbReference type="Rhea" id="RHEA:41792"/>
        <dbReference type="Rhea" id="RHEA-COMP:9623"/>
        <dbReference type="Rhea" id="RHEA-COMP:9685"/>
        <dbReference type="ChEBI" id="CHEBI:57287"/>
        <dbReference type="ChEBI" id="CHEBI:57384"/>
        <dbReference type="ChEBI" id="CHEBI:64479"/>
        <dbReference type="ChEBI" id="CHEBI:78449"/>
        <dbReference type="EC" id="2.3.1.39"/>
    </reaction>
</comment>
<reference evidence="7 8" key="1">
    <citation type="journal article" date="2015" name="Genome Announc.">
        <title>Expanding the biotechnology potential of lactobacilli through comparative genomics of 213 strains and associated genera.</title>
        <authorList>
            <person name="Sun Z."/>
            <person name="Harris H.M."/>
            <person name="McCann A."/>
            <person name="Guo C."/>
            <person name="Argimon S."/>
            <person name="Zhang W."/>
            <person name="Yang X."/>
            <person name="Jeffery I.B."/>
            <person name="Cooney J.C."/>
            <person name="Kagawa T.F."/>
            <person name="Liu W."/>
            <person name="Song Y."/>
            <person name="Salvetti E."/>
            <person name="Wrobel A."/>
            <person name="Rasinkangas P."/>
            <person name="Parkhill J."/>
            <person name="Rea M.C."/>
            <person name="O'Sullivan O."/>
            <person name="Ritari J."/>
            <person name="Douillard F.P."/>
            <person name="Paul Ross R."/>
            <person name="Yang R."/>
            <person name="Briner A.E."/>
            <person name="Felis G.E."/>
            <person name="de Vos W.M."/>
            <person name="Barrangou R."/>
            <person name="Klaenhammer T.R."/>
            <person name="Caufield P.W."/>
            <person name="Cui Y."/>
            <person name="Zhang H."/>
            <person name="O'Toole P.W."/>
        </authorList>
    </citation>
    <scope>NUCLEOTIDE SEQUENCE [LARGE SCALE GENOMIC DNA]</scope>
    <source>
        <strain evidence="7 8">DSM 20509</strain>
    </source>
</reference>
<dbReference type="InterPro" id="IPR014043">
    <property type="entry name" value="Acyl_transferase_dom"/>
</dbReference>
<dbReference type="PIRSF" id="PIRSF000446">
    <property type="entry name" value="Mct"/>
    <property type="match status" value="1"/>
</dbReference>
<dbReference type="PANTHER" id="PTHR42681">
    <property type="entry name" value="MALONYL-COA-ACYL CARRIER PROTEIN TRANSACYLASE, MITOCHONDRIAL"/>
    <property type="match status" value="1"/>
</dbReference>
<accession>A0A0R2AAC3</accession>